<accession>A0ABX1K6L6</accession>
<feature type="domain" description="Alcohol dehydrogenase-like N-terminal" evidence="7">
    <location>
        <begin position="39"/>
        <end position="157"/>
    </location>
</feature>
<dbReference type="PROSITE" id="PS00059">
    <property type="entry name" value="ADH_ZINC"/>
    <property type="match status" value="1"/>
</dbReference>
<evidence type="ECO:0000313" key="9">
    <source>
        <dbReference type="Proteomes" id="UP001429745"/>
    </source>
</evidence>
<keyword evidence="2 5" id="KW-0479">Metal-binding</keyword>
<feature type="domain" description="Alcohol dehydrogenase-like C-terminal" evidence="6">
    <location>
        <begin position="198"/>
        <end position="324"/>
    </location>
</feature>
<reference evidence="8 9" key="1">
    <citation type="submission" date="2020-04" db="EMBL/GenBank/DDBJ databases">
        <title>CFH 90308 Microbacterium sp.</title>
        <authorList>
            <person name="Nie G."/>
            <person name="Ming H."/>
            <person name="Xia T."/>
        </authorList>
    </citation>
    <scope>NUCLEOTIDE SEQUENCE [LARGE SCALE GENOMIC DNA]</scope>
    <source>
        <strain evidence="8 9">CFH 90308</strain>
    </source>
</reference>
<dbReference type="InterPro" id="IPR013154">
    <property type="entry name" value="ADH-like_N"/>
</dbReference>
<dbReference type="Pfam" id="PF00107">
    <property type="entry name" value="ADH_zinc_N"/>
    <property type="match status" value="1"/>
</dbReference>
<name>A0ABX1K6L6_9MICO</name>
<dbReference type="InterPro" id="IPR036291">
    <property type="entry name" value="NAD(P)-bd_dom_sf"/>
</dbReference>
<evidence type="ECO:0000313" key="8">
    <source>
        <dbReference type="EMBL" id="NLP82632.1"/>
    </source>
</evidence>
<evidence type="ECO:0000259" key="6">
    <source>
        <dbReference type="Pfam" id="PF00107"/>
    </source>
</evidence>
<evidence type="ECO:0000256" key="2">
    <source>
        <dbReference type="ARBA" id="ARBA00022723"/>
    </source>
</evidence>
<dbReference type="InterPro" id="IPR011032">
    <property type="entry name" value="GroES-like_sf"/>
</dbReference>
<comment type="similarity">
    <text evidence="5">Belongs to the zinc-containing alcohol dehydrogenase family.</text>
</comment>
<dbReference type="InterPro" id="IPR050129">
    <property type="entry name" value="Zn_alcohol_dh"/>
</dbReference>
<dbReference type="RefSeq" id="WP_168911123.1">
    <property type="nucleotide sequence ID" value="NZ_JABACI010000001.1"/>
</dbReference>
<protein>
    <submittedName>
        <fullName evidence="8">Alcohol dehydrogenase catalytic domain-containing protein</fullName>
    </submittedName>
</protein>
<keyword evidence="9" id="KW-1185">Reference proteome</keyword>
<evidence type="ECO:0000256" key="3">
    <source>
        <dbReference type="ARBA" id="ARBA00022833"/>
    </source>
</evidence>
<sequence>MSLNGMPSPEADAATMAAAVLHGRHDLRFERVPVPRASRGELLVEVTTVGVCGTDAAEWEHGPKLMPLESRHPVTGHLGPLVMGHEFAGRVVAVGEGVDETILGTLVASCGAAPCGDCAECAGGRSNVCRRYAAVGLHRDGALARYVTVPAASCVDVGALGIDDVDAALVQPMSIAVHAARRSGVAAGDIAIVQGVGGVGAFLIHVLASQGVRVVAVDLAADRLRVARELGAATTVVGGTDDTAAVLAATWADRIPVFFEVTGTPRGVALALDVVPMGTTIVQVGIAKAPFPLDLARVTVRELSLIGTNAMVRETDLSDAARLVAARAGRWGLVAPAPIAAERIVDDALRPMAEGRPPAIKTLVLPPSG</sequence>
<proteinExistence type="inferred from homology"/>
<evidence type="ECO:0000256" key="4">
    <source>
        <dbReference type="ARBA" id="ARBA00023002"/>
    </source>
</evidence>
<dbReference type="Gene3D" id="3.90.180.10">
    <property type="entry name" value="Medium-chain alcohol dehydrogenases, catalytic domain"/>
    <property type="match status" value="1"/>
</dbReference>
<evidence type="ECO:0000256" key="5">
    <source>
        <dbReference type="RuleBase" id="RU361277"/>
    </source>
</evidence>
<dbReference type="Pfam" id="PF08240">
    <property type="entry name" value="ADH_N"/>
    <property type="match status" value="1"/>
</dbReference>
<dbReference type="Proteomes" id="UP001429745">
    <property type="component" value="Unassembled WGS sequence"/>
</dbReference>
<comment type="caution">
    <text evidence="8">The sequence shown here is derived from an EMBL/GenBank/DDBJ whole genome shotgun (WGS) entry which is preliminary data.</text>
</comment>
<dbReference type="InterPro" id="IPR013149">
    <property type="entry name" value="ADH-like_C"/>
</dbReference>
<dbReference type="SUPFAM" id="SSF51735">
    <property type="entry name" value="NAD(P)-binding Rossmann-fold domains"/>
    <property type="match status" value="1"/>
</dbReference>
<dbReference type="SUPFAM" id="SSF50129">
    <property type="entry name" value="GroES-like"/>
    <property type="match status" value="1"/>
</dbReference>
<evidence type="ECO:0000259" key="7">
    <source>
        <dbReference type="Pfam" id="PF08240"/>
    </source>
</evidence>
<dbReference type="Gene3D" id="3.40.50.720">
    <property type="entry name" value="NAD(P)-binding Rossmann-like Domain"/>
    <property type="match status" value="1"/>
</dbReference>
<organism evidence="8 9">
    <name type="scientific">Microbacterium salsuginis</name>
    <dbReference type="NCBI Taxonomy" id="2722803"/>
    <lineage>
        <taxon>Bacteria</taxon>
        <taxon>Bacillati</taxon>
        <taxon>Actinomycetota</taxon>
        <taxon>Actinomycetes</taxon>
        <taxon>Micrococcales</taxon>
        <taxon>Microbacteriaceae</taxon>
        <taxon>Microbacterium</taxon>
    </lineage>
</organism>
<evidence type="ECO:0000256" key="1">
    <source>
        <dbReference type="ARBA" id="ARBA00001947"/>
    </source>
</evidence>
<dbReference type="EMBL" id="JABACI010000001">
    <property type="protein sequence ID" value="NLP82632.1"/>
    <property type="molecule type" value="Genomic_DNA"/>
</dbReference>
<dbReference type="InterPro" id="IPR002328">
    <property type="entry name" value="ADH_Zn_CS"/>
</dbReference>
<dbReference type="PANTHER" id="PTHR43401">
    <property type="entry name" value="L-THREONINE 3-DEHYDROGENASE"/>
    <property type="match status" value="1"/>
</dbReference>
<comment type="cofactor">
    <cofactor evidence="1 5">
        <name>Zn(2+)</name>
        <dbReference type="ChEBI" id="CHEBI:29105"/>
    </cofactor>
</comment>
<dbReference type="PANTHER" id="PTHR43401:SF2">
    <property type="entry name" value="L-THREONINE 3-DEHYDROGENASE"/>
    <property type="match status" value="1"/>
</dbReference>
<keyword evidence="4" id="KW-0560">Oxidoreductase</keyword>
<gene>
    <name evidence="8" type="ORF">HF576_02105</name>
</gene>
<keyword evidence="3 5" id="KW-0862">Zinc</keyword>